<dbReference type="InterPro" id="IPR053164">
    <property type="entry name" value="IS1016-like_transposase"/>
</dbReference>
<evidence type="ECO:0000313" key="2">
    <source>
        <dbReference type="EMBL" id="SLM48006.1"/>
    </source>
</evidence>
<evidence type="ECO:0000259" key="1">
    <source>
        <dbReference type="SMART" id="SM01126"/>
    </source>
</evidence>
<sequence>MTKPSQTLSQMMKRFKDEDACKAFLKERRWPNGVRCPRCNNEKVFQPKSRPFHWICKAKDCGGRNGYRFSVITKTIFENTNYPLTTWFQVIFLMMTSKKGISALQVQRMIGSGAYRTAWYMCHRIRAAMKDGGFGQLMGEVEVDETFIGGRQKNRHRSKRHLNVAGPKGKVAVIGAIARKGNVVARIIENVSADTLTQFVKQTVDANVSLVATDDAGGYRFLRQNGFPQHQSVRHLSGEYVRGNVHTANLDSFWSLLKRGVMGTFHNVSKAYLPLYLAEFSYRHNNRKNANIFADVIAEC</sequence>
<evidence type="ECO:0000313" key="3">
    <source>
        <dbReference type="Proteomes" id="UP000192042"/>
    </source>
</evidence>
<dbReference type="Pfam" id="PF12760">
    <property type="entry name" value="Zn_ribbon_IS1595"/>
    <property type="match status" value="1"/>
</dbReference>
<dbReference type="InterPro" id="IPR024442">
    <property type="entry name" value="Transposase_Zn_ribbon"/>
</dbReference>
<dbReference type="PANTHER" id="PTHR47163">
    <property type="entry name" value="DDE_TNP_IS1595 DOMAIN-CONTAINING PROTEIN"/>
    <property type="match status" value="1"/>
</dbReference>
<dbReference type="Pfam" id="PF12762">
    <property type="entry name" value="DDE_Tnp_IS1595"/>
    <property type="match status" value="1"/>
</dbReference>
<dbReference type="STRING" id="1325564.NSJP_1834"/>
<dbReference type="EMBL" id="LT828648">
    <property type="protein sequence ID" value="SLM48006.1"/>
    <property type="molecule type" value="Genomic_DNA"/>
</dbReference>
<dbReference type="RefSeq" id="WP_080886460.1">
    <property type="nucleotide sequence ID" value="NZ_LT828648.1"/>
</dbReference>
<feature type="domain" description="ISXO2-like transposase" evidence="1">
    <location>
        <begin position="136"/>
        <end position="285"/>
    </location>
</feature>
<reference evidence="2 3" key="1">
    <citation type="submission" date="2017-03" db="EMBL/GenBank/DDBJ databases">
        <authorList>
            <person name="Afonso C.L."/>
            <person name="Miller P.J."/>
            <person name="Scott M.A."/>
            <person name="Spackman E."/>
            <person name="Goraichik I."/>
            <person name="Dimitrov K.M."/>
            <person name="Suarez D.L."/>
            <person name="Swayne D.E."/>
        </authorList>
    </citation>
    <scope>NUCLEOTIDE SEQUENCE [LARGE SCALE GENOMIC DNA]</scope>
    <source>
        <strain evidence="2">Genome sequencing of Nitrospira japonica strain NJ11</strain>
    </source>
</reference>
<dbReference type="InterPro" id="IPR024445">
    <property type="entry name" value="Tnp_ISXO2-like"/>
</dbReference>
<protein>
    <submittedName>
        <fullName evidence="2">Transposase</fullName>
    </submittedName>
</protein>
<name>A0A1W1I4T2_9BACT</name>
<dbReference type="AlphaFoldDB" id="A0A1W1I4T2"/>
<dbReference type="NCBIfam" id="NF033547">
    <property type="entry name" value="transpos_IS1595"/>
    <property type="match status" value="1"/>
</dbReference>
<gene>
    <name evidence="2" type="ORF">NSJP_1834</name>
</gene>
<dbReference type="Proteomes" id="UP000192042">
    <property type="component" value="Chromosome I"/>
</dbReference>
<dbReference type="OrthoDB" id="271821at2"/>
<organism evidence="2 3">
    <name type="scientific">Nitrospira japonica</name>
    <dbReference type="NCBI Taxonomy" id="1325564"/>
    <lineage>
        <taxon>Bacteria</taxon>
        <taxon>Pseudomonadati</taxon>
        <taxon>Nitrospirota</taxon>
        <taxon>Nitrospiria</taxon>
        <taxon>Nitrospirales</taxon>
        <taxon>Nitrospiraceae</taxon>
        <taxon>Nitrospira</taxon>
    </lineage>
</organism>
<dbReference type="KEGG" id="nja:NSJP_1834"/>
<dbReference type="SMART" id="SM01126">
    <property type="entry name" value="DDE_Tnp_IS1595"/>
    <property type="match status" value="1"/>
</dbReference>
<proteinExistence type="predicted"/>
<accession>A0A1W1I4T2</accession>
<keyword evidence="3" id="KW-1185">Reference proteome</keyword>
<dbReference type="PANTHER" id="PTHR47163:SF2">
    <property type="entry name" value="SI:DKEY-17M8.2"/>
    <property type="match status" value="1"/>
</dbReference>